<proteinExistence type="predicted"/>
<protein>
    <submittedName>
        <fullName evidence="2">Uncharacterized protein</fullName>
    </submittedName>
</protein>
<gene>
    <name evidence="2" type="ORF">DSPE1174_LOCUS11534</name>
</gene>
<keyword evidence="1" id="KW-0175">Coiled coil</keyword>
<dbReference type="AlphaFoldDB" id="A0A7S2C1C2"/>
<reference evidence="2" key="1">
    <citation type="submission" date="2021-01" db="EMBL/GenBank/DDBJ databases">
        <authorList>
            <person name="Corre E."/>
            <person name="Pelletier E."/>
            <person name="Niang G."/>
            <person name="Scheremetjew M."/>
            <person name="Finn R."/>
            <person name="Kale V."/>
            <person name="Holt S."/>
            <person name="Cochrane G."/>
            <person name="Meng A."/>
            <person name="Brown T."/>
            <person name="Cohen L."/>
        </authorList>
    </citation>
    <scope>NUCLEOTIDE SEQUENCE</scope>
    <source>
        <strain evidence="2">CCMP1381</strain>
    </source>
</reference>
<name>A0A7S2C1C2_9STRA</name>
<evidence type="ECO:0000313" key="2">
    <source>
        <dbReference type="EMBL" id="CAD9412866.1"/>
    </source>
</evidence>
<dbReference type="EMBL" id="HBGS01022685">
    <property type="protein sequence ID" value="CAD9412866.1"/>
    <property type="molecule type" value="Transcribed_RNA"/>
</dbReference>
<feature type="coiled-coil region" evidence="1">
    <location>
        <begin position="267"/>
        <end position="294"/>
    </location>
</feature>
<sequence length="483" mass="53180">MKLMGSILSAMTIKMPLHLSNQIWLIRDFIRDPAPYYQHTVTTMTPDLLAGSELGGMPGQSGVNSIKGAGSGLADRRTRPSIPDPGYGYDFKKAAAGTGLPLRPRTDDLQRQFYEKFLELKRQGVNVPHFMGVSKPSFLPCSIENVMSPALHFGLGGGNWADVRIKKELTLIEKSNPRKEAEVSALRLRVGVAEAALGMAVGEIGGAIGFVVVNGTCLNDVLQAAVTRVNVICDTFASIMQGLQNSGACEGQVMVAMRPMMMEYEWLSNSVQAAEKQKAELSALKDQLASAEQKNPPGELTAYWEVVMSTTAKISREVYWKNTMNGPAVWLFFTHHKELLDLMAKKIADLGYGTNVADSFRQRHTAVIEPLGKACSLARAARRLKDTEIDELVAACEELGKAWRTSYPDAAVLSPKMLSLVTDVPRLVKIWKSIGLFGEDGMEALHPKWRDAMLMVRSMRNPEAKFKAGLDKLHMQMRVLGRK</sequence>
<evidence type="ECO:0000256" key="1">
    <source>
        <dbReference type="SAM" id="Coils"/>
    </source>
</evidence>
<organism evidence="2">
    <name type="scientific">Octactis speculum</name>
    <dbReference type="NCBI Taxonomy" id="3111310"/>
    <lineage>
        <taxon>Eukaryota</taxon>
        <taxon>Sar</taxon>
        <taxon>Stramenopiles</taxon>
        <taxon>Ochrophyta</taxon>
        <taxon>Dictyochophyceae</taxon>
        <taxon>Dictyochales</taxon>
        <taxon>Dictyochaceae</taxon>
        <taxon>Octactis</taxon>
    </lineage>
</organism>
<accession>A0A7S2C1C2</accession>